<evidence type="ECO:0000256" key="4">
    <source>
        <dbReference type="ARBA" id="ARBA00022837"/>
    </source>
</evidence>
<feature type="domain" description="Sulfatase N-terminal" evidence="5">
    <location>
        <begin position="33"/>
        <end position="464"/>
    </location>
</feature>
<evidence type="ECO:0000259" key="5">
    <source>
        <dbReference type="Pfam" id="PF00884"/>
    </source>
</evidence>
<gene>
    <name evidence="6" type="ORF">PA27867_3311</name>
</gene>
<dbReference type="InterPro" id="IPR000917">
    <property type="entry name" value="Sulfatase_N"/>
</dbReference>
<keyword evidence="3" id="KW-0378">Hydrolase</keyword>
<dbReference type="STRING" id="670052.PA27867_3311"/>
<dbReference type="RefSeq" id="WP_066598197.1">
    <property type="nucleotide sequence ID" value="NZ_CP016282.1"/>
</dbReference>
<sequence>MPVPFRGIINVDIRDSEPDWAPFEPPKAPAGSPNVVYIVLDDVGFSAMSGYGGPIQTPNIDRVADAGVRYTQWHTTALCSPTRSCLLTGRNHTRNSMACITEAAIGFPNASGTIPPENGMLPEILGELGWNTYMVGKWHLCPDDEMNVASTRRNWPTGRGFERWYGFLGAETNQWYPELVYDNHPVDQPALPEDGYHFSVDITDKAIEFIKDSKVIAPEKPFFLYYAPGAAHAPHHAPKEWADKYRGRFDMGYEAIREETLARQKEMGIVPADTELPPLNPLGTPDTRSGPDGQPFPLMDLTRPWDSLSADEQRLFARMAEVYAGFLSHADHQIGRLLDYLDELGERENTLVIVVSDNGASGEGGPNGSVNEMKFANGIPDEMADNLKMLDELGGPATYNHYPNGWAMAFNTPFKMWKRYEFNGGTCDPCVISWPAGMPARGELREQYHHAVDIVPTILDVLGVQAPERLKGHVQSHIDGVSMRYGFADADAPTTRRTQFYSMLGSRAVWHDGWKAITTHPTLSGWSHFNEDEWELYHTDVDRGELHNLAAEHPEKVRELENLWFAEAGANGAFPLDDRSAFEIFVTPRPVLSPPRNRYVYYPDTAEVPESQAVNLRNRSFVIGALVDLPAPGASGVLYAQGSRFGGHALYVADNRLHYVNNFVGLFEQKIDADVDLPLGENLILSASFDKDGEDPPHVATGVLSLYYGETKVGEGRIKTQPAKFSIAGEGLSVGRDSGEAVTGYAGTAPWTFTGGTIRRVAVDVSGEPYVDLEREAQAMLMRE</sequence>
<dbReference type="OrthoDB" id="9777306at2"/>
<dbReference type="GO" id="GO:0046872">
    <property type="term" value="F:metal ion binding"/>
    <property type="evidence" value="ECO:0007669"/>
    <property type="project" value="UniProtKB-KW"/>
</dbReference>
<dbReference type="EMBL" id="CP016282">
    <property type="protein sequence ID" value="ANP74240.1"/>
    <property type="molecule type" value="Genomic_DNA"/>
</dbReference>
<dbReference type="AlphaFoldDB" id="A0A1B1BNM4"/>
<dbReference type="Gene3D" id="3.30.1120.10">
    <property type="match status" value="1"/>
</dbReference>
<dbReference type="Gene3D" id="3.40.720.10">
    <property type="entry name" value="Alkaline Phosphatase, subunit A"/>
    <property type="match status" value="1"/>
</dbReference>
<dbReference type="PANTHER" id="PTHR42693">
    <property type="entry name" value="ARYLSULFATASE FAMILY MEMBER"/>
    <property type="match status" value="1"/>
</dbReference>
<evidence type="ECO:0000256" key="2">
    <source>
        <dbReference type="ARBA" id="ARBA00022723"/>
    </source>
</evidence>
<protein>
    <submittedName>
        <fullName evidence="6">Arylsulfatase</fullName>
    </submittedName>
</protein>
<evidence type="ECO:0000256" key="3">
    <source>
        <dbReference type="ARBA" id="ARBA00022801"/>
    </source>
</evidence>
<reference evidence="6 7" key="1">
    <citation type="submission" date="2016-06" db="EMBL/GenBank/DDBJ databases">
        <title>Genome sequencing of Cryobacterium arcticum PAMC 27867.</title>
        <authorList>
            <person name="Lee J."/>
            <person name="Kim O.-S."/>
        </authorList>
    </citation>
    <scope>NUCLEOTIDE SEQUENCE [LARGE SCALE GENOMIC DNA]</scope>
    <source>
        <strain evidence="6 7">PAMC 27867</strain>
    </source>
</reference>
<keyword evidence="2" id="KW-0479">Metal-binding</keyword>
<keyword evidence="7" id="KW-1185">Reference proteome</keyword>
<dbReference type="InterPro" id="IPR050738">
    <property type="entry name" value="Sulfatase"/>
</dbReference>
<proteinExistence type="inferred from homology"/>
<comment type="similarity">
    <text evidence="1">Belongs to the sulfatase family.</text>
</comment>
<dbReference type="InterPro" id="IPR017850">
    <property type="entry name" value="Alkaline_phosphatase_core_sf"/>
</dbReference>
<dbReference type="PROSITE" id="PS00523">
    <property type="entry name" value="SULFATASE_1"/>
    <property type="match status" value="1"/>
</dbReference>
<dbReference type="Pfam" id="PF00884">
    <property type="entry name" value="Sulfatase"/>
    <property type="match status" value="1"/>
</dbReference>
<dbReference type="PATRIC" id="fig|670052.7.peg.3407"/>
<evidence type="ECO:0000256" key="1">
    <source>
        <dbReference type="ARBA" id="ARBA00008779"/>
    </source>
</evidence>
<evidence type="ECO:0000313" key="7">
    <source>
        <dbReference type="Proteomes" id="UP000092582"/>
    </source>
</evidence>
<dbReference type="GO" id="GO:0016787">
    <property type="term" value="F:hydrolase activity"/>
    <property type="evidence" value="ECO:0007669"/>
    <property type="project" value="UniProtKB-KW"/>
</dbReference>
<dbReference type="InterPro" id="IPR024607">
    <property type="entry name" value="Sulfatase_CS"/>
</dbReference>
<dbReference type="CDD" id="cd16025">
    <property type="entry name" value="PAS_like"/>
    <property type="match status" value="1"/>
</dbReference>
<evidence type="ECO:0000313" key="6">
    <source>
        <dbReference type="EMBL" id="ANP74240.1"/>
    </source>
</evidence>
<organism evidence="6 7">
    <name type="scientific">Cryobacterium arcticum</name>
    <dbReference type="NCBI Taxonomy" id="670052"/>
    <lineage>
        <taxon>Bacteria</taxon>
        <taxon>Bacillati</taxon>
        <taxon>Actinomycetota</taxon>
        <taxon>Actinomycetes</taxon>
        <taxon>Micrococcales</taxon>
        <taxon>Microbacteriaceae</taxon>
        <taxon>Cryobacterium</taxon>
    </lineage>
</organism>
<keyword evidence="4" id="KW-0106">Calcium</keyword>
<dbReference type="SUPFAM" id="SSF53649">
    <property type="entry name" value="Alkaline phosphatase-like"/>
    <property type="match status" value="1"/>
</dbReference>
<accession>A0A1B1BNM4</accession>
<name>A0A1B1BNM4_9MICO</name>
<dbReference type="PANTHER" id="PTHR42693:SF43">
    <property type="entry name" value="BLL2667 PROTEIN"/>
    <property type="match status" value="1"/>
</dbReference>
<dbReference type="Proteomes" id="UP000092582">
    <property type="component" value="Chromosome 1"/>
</dbReference>
<dbReference type="KEGG" id="cart:PA27867_3311"/>